<name>A0A821URQ4_9NEOP</name>
<comment type="caution">
    <text evidence="3">The sequence shown here is derived from an EMBL/GenBank/DDBJ whole genome shotgun (WGS) entry which is preliminary data.</text>
</comment>
<evidence type="ECO:0000313" key="4">
    <source>
        <dbReference type="Proteomes" id="UP000663880"/>
    </source>
</evidence>
<dbReference type="Proteomes" id="UP000663880">
    <property type="component" value="Unassembled WGS sequence"/>
</dbReference>
<gene>
    <name evidence="3" type="ORF">PMACD_LOCUS10767</name>
</gene>
<sequence>MTFNTRLTTPGGLNPTHGDAMAKPHRTLGGGGQTHEKEKEERGVGCGDVKENARDESEMSNRSTPVPLKECRVVLVRTPLPSSSPNNIIVDREVEAITDIETNIGRQMMEASLETSCEMLSADASYASINSPHVQGRPARFFRRKRRKVECSSSDTGTPHSTRKSRAALTKLQRVEREKRTEAELLEATPSPPTRISSTAQTERLADPKVRIEASLAAVDKVARNSSNLKGTFVSALKQAVTSIRRDAEELADRTVSEETRALRNENERLRGQVEALQKEMAELRTLIQECSRKPVHKEQPRKSSPSPQLPQLLAELEGRLMRQMGECLSARLANLEPRLNAEPKIRPPLAADPITTGDSTPKSIGGDSLEQKRKT</sequence>
<evidence type="ECO:0000256" key="2">
    <source>
        <dbReference type="SAM" id="MobiDB-lite"/>
    </source>
</evidence>
<keyword evidence="1" id="KW-0175">Coiled coil</keyword>
<feature type="region of interest" description="Disordered" evidence="2">
    <location>
        <begin position="145"/>
        <end position="168"/>
    </location>
</feature>
<feature type="compositionally biased region" description="Polar residues" evidence="2">
    <location>
        <begin position="151"/>
        <end position="160"/>
    </location>
</feature>
<accession>A0A821URQ4</accession>
<protein>
    <submittedName>
        <fullName evidence="3">Uncharacterized protein</fullName>
    </submittedName>
</protein>
<keyword evidence="4" id="KW-1185">Reference proteome</keyword>
<feature type="coiled-coil region" evidence="1">
    <location>
        <begin position="234"/>
        <end position="294"/>
    </location>
</feature>
<dbReference type="EMBL" id="CAJOBZ010000032">
    <property type="protein sequence ID" value="CAF4894533.1"/>
    <property type="molecule type" value="Genomic_DNA"/>
</dbReference>
<evidence type="ECO:0000256" key="1">
    <source>
        <dbReference type="SAM" id="Coils"/>
    </source>
</evidence>
<feature type="region of interest" description="Disordered" evidence="2">
    <location>
        <begin position="1"/>
        <end position="64"/>
    </location>
</feature>
<evidence type="ECO:0000313" key="3">
    <source>
        <dbReference type="EMBL" id="CAF4894533.1"/>
    </source>
</evidence>
<dbReference type="AlphaFoldDB" id="A0A821URQ4"/>
<organism evidence="3 4">
    <name type="scientific">Pieris macdunnoughi</name>
    <dbReference type="NCBI Taxonomy" id="345717"/>
    <lineage>
        <taxon>Eukaryota</taxon>
        <taxon>Metazoa</taxon>
        <taxon>Ecdysozoa</taxon>
        <taxon>Arthropoda</taxon>
        <taxon>Hexapoda</taxon>
        <taxon>Insecta</taxon>
        <taxon>Pterygota</taxon>
        <taxon>Neoptera</taxon>
        <taxon>Endopterygota</taxon>
        <taxon>Lepidoptera</taxon>
        <taxon>Glossata</taxon>
        <taxon>Ditrysia</taxon>
        <taxon>Papilionoidea</taxon>
        <taxon>Pieridae</taxon>
        <taxon>Pierinae</taxon>
        <taxon>Pieris</taxon>
    </lineage>
</organism>
<feature type="region of interest" description="Disordered" evidence="2">
    <location>
        <begin position="337"/>
        <end position="376"/>
    </location>
</feature>
<proteinExistence type="predicted"/>
<dbReference type="OrthoDB" id="6932482at2759"/>
<feature type="compositionally biased region" description="Basic and acidic residues" evidence="2">
    <location>
        <begin position="34"/>
        <end position="59"/>
    </location>
</feature>
<reference evidence="3" key="1">
    <citation type="submission" date="2021-02" db="EMBL/GenBank/DDBJ databases">
        <authorList>
            <person name="Steward A R."/>
        </authorList>
    </citation>
    <scope>NUCLEOTIDE SEQUENCE</scope>
</reference>